<evidence type="ECO:0000313" key="2">
    <source>
        <dbReference type="Proteomes" id="UP001374535"/>
    </source>
</evidence>
<keyword evidence="2" id="KW-1185">Reference proteome</keyword>
<reference evidence="1 2" key="1">
    <citation type="journal article" date="2023" name="Life. Sci Alliance">
        <title>Evolutionary insights into 3D genome organization and epigenetic landscape of Vigna mungo.</title>
        <authorList>
            <person name="Junaid A."/>
            <person name="Singh B."/>
            <person name="Bhatia S."/>
        </authorList>
    </citation>
    <scope>NUCLEOTIDE SEQUENCE [LARGE SCALE GENOMIC DNA]</scope>
    <source>
        <strain evidence="1">Urdbean</strain>
    </source>
</reference>
<organism evidence="1 2">
    <name type="scientific">Vigna mungo</name>
    <name type="common">Black gram</name>
    <name type="synonym">Phaseolus mungo</name>
    <dbReference type="NCBI Taxonomy" id="3915"/>
    <lineage>
        <taxon>Eukaryota</taxon>
        <taxon>Viridiplantae</taxon>
        <taxon>Streptophyta</taxon>
        <taxon>Embryophyta</taxon>
        <taxon>Tracheophyta</taxon>
        <taxon>Spermatophyta</taxon>
        <taxon>Magnoliopsida</taxon>
        <taxon>eudicotyledons</taxon>
        <taxon>Gunneridae</taxon>
        <taxon>Pentapetalae</taxon>
        <taxon>rosids</taxon>
        <taxon>fabids</taxon>
        <taxon>Fabales</taxon>
        <taxon>Fabaceae</taxon>
        <taxon>Papilionoideae</taxon>
        <taxon>50 kb inversion clade</taxon>
        <taxon>NPAAA clade</taxon>
        <taxon>indigoferoid/millettioid clade</taxon>
        <taxon>Phaseoleae</taxon>
        <taxon>Vigna</taxon>
    </lineage>
</organism>
<protein>
    <submittedName>
        <fullName evidence="1">Uncharacterized protein</fullName>
    </submittedName>
</protein>
<dbReference type="EMBL" id="CP144696">
    <property type="protein sequence ID" value="WVZ11847.1"/>
    <property type="molecule type" value="Genomic_DNA"/>
</dbReference>
<dbReference type="Proteomes" id="UP001374535">
    <property type="component" value="Chromosome 5"/>
</dbReference>
<sequence length="136" mass="15343">MEFENCGEDTKVKVFVPTQLKYGIWFYEKGKKGKALKITSANRVFPTPSLPQENEPVDVPLQPNTPRHHSRLTYAPSLPCASPPRLLFLHFPFSLLKHRVNRSFPTQIRRIGARLAVPALEALGLGLPSDVVCSWH</sequence>
<proteinExistence type="predicted"/>
<evidence type="ECO:0000313" key="1">
    <source>
        <dbReference type="EMBL" id="WVZ11847.1"/>
    </source>
</evidence>
<gene>
    <name evidence="1" type="ORF">V8G54_016377</name>
</gene>
<name>A0AAQ3NM98_VIGMU</name>
<dbReference type="AlphaFoldDB" id="A0AAQ3NM98"/>
<accession>A0AAQ3NM98</accession>